<dbReference type="InterPro" id="IPR036942">
    <property type="entry name" value="Beta-barrel_TonB_sf"/>
</dbReference>
<evidence type="ECO:0000256" key="1">
    <source>
        <dbReference type="ARBA" id="ARBA00004571"/>
    </source>
</evidence>
<dbReference type="Pfam" id="PF00593">
    <property type="entry name" value="TonB_dep_Rec_b-barrel"/>
    <property type="match status" value="1"/>
</dbReference>
<dbReference type="SUPFAM" id="SSF49464">
    <property type="entry name" value="Carboxypeptidase regulatory domain-like"/>
    <property type="match status" value="1"/>
</dbReference>
<dbReference type="SUPFAM" id="SSF56935">
    <property type="entry name" value="Porins"/>
    <property type="match status" value="1"/>
</dbReference>
<dbReference type="Gene3D" id="2.60.40.1120">
    <property type="entry name" value="Carboxypeptidase-like, regulatory domain"/>
    <property type="match status" value="1"/>
</dbReference>
<feature type="signal peptide" evidence="10">
    <location>
        <begin position="1"/>
        <end position="19"/>
    </location>
</feature>
<evidence type="ECO:0000256" key="4">
    <source>
        <dbReference type="ARBA" id="ARBA00022692"/>
    </source>
</evidence>
<evidence type="ECO:0000256" key="8">
    <source>
        <dbReference type="PROSITE-ProRule" id="PRU01360"/>
    </source>
</evidence>
<feature type="chain" id="PRO_5039489987" evidence="10">
    <location>
        <begin position="20"/>
        <end position="1075"/>
    </location>
</feature>
<keyword evidence="7 8" id="KW-0998">Cell outer membrane</keyword>
<evidence type="ECO:0000313" key="13">
    <source>
        <dbReference type="EMBL" id="HIY69661.1"/>
    </source>
</evidence>
<reference evidence="13" key="1">
    <citation type="journal article" date="2021" name="PeerJ">
        <title>Extensive microbial diversity within the chicken gut microbiome revealed by metagenomics and culture.</title>
        <authorList>
            <person name="Gilroy R."/>
            <person name="Ravi A."/>
            <person name="Getino M."/>
            <person name="Pursley I."/>
            <person name="Horton D.L."/>
            <person name="Alikhan N.F."/>
            <person name="Baker D."/>
            <person name="Gharbi K."/>
            <person name="Hall N."/>
            <person name="Watson M."/>
            <person name="Adriaenssens E.M."/>
            <person name="Foster-Nyarko E."/>
            <person name="Jarju S."/>
            <person name="Secka A."/>
            <person name="Antonio M."/>
            <person name="Oren A."/>
            <person name="Chaudhuri R.R."/>
            <person name="La Ragione R."/>
            <person name="Hildebrand F."/>
            <person name="Pallen M.J."/>
        </authorList>
    </citation>
    <scope>NUCLEOTIDE SEQUENCE</scope>
    <source>
        <strain evidence="13">5134</strain>
    </source>
</reference>
<dbReference type="PROSITE" id="PS52016">
    <property type="entry name" value="TONB_DEPENDENT_REC_3"/>
    <property type="match status" value="1"/>
</dbReference>
<dbReference type="Gene3D" id="2.170.130.10">
    <property type="entry name" value="TonB-dependent receptor, plug domain"/>
    <property type="match status" value="1"/>
</dbReference>
<evidence type="ECO:0000256" key="7">
    <source>
        <dbReference type="ARBA" id="ARBA00023237"/>
    </source>
</evidence>
<keyword evidence="13" id="KW-0675">Receptor</keyword>
<evidence type="ECO:0000256" key="5">
    <source>
        <dbReference type="ARBA" id="ARBA00023077"/>
    </source>
</evidence>
<name>A0A9D2CBU5_9BACT</name>
<keyword evidence="2 8" id="KW-0813">Transport</keyword>
<dbReference type="EMBL" id="DXDA01000073">
    <property type="protein sequence ID" value="HIY69661.1"/>
    <property type="molecule type" value="Genomic_DNA"/>
</dbReference>
<evidence type="ECO:0000259" key="11">
    <source>
        <dbReference type="Pfam" id="PF00593"/>
    </source>
</evidence>
<accession>A0A9D2CBU5</accession>
<evidence type="ECO:0000256" key="10">
    <source>
        <dbReference type="SAM" id="SignalP"/>
    </source>
</evidence>
<evidence type="ECO:0000256" key="9">
    <source>
        <dbReference type="RuleBase" id="RU003357"/>
    </source>
</evidence>
<evidence type="ECO:0000313" key="14">
    <source>
        <dbReference type="Proteomes" id="UP000886844"/>
    </source>
</evidence>
<dbReference type="InterPro" id="IPR012910">
    <property type="entry name" value="Plug_dom"/>
</dbReference>
<reference evidence="13" key="2">
    <citation type="submission" date="2021-04" db="EMBL/GenBank/DDBJ databases">
        <authorList>
            <person name="Gilroy R."/>
        </authorList>
    </citation>
    <scope>NUCLEOTIDE SEQUENCE</scope>
    <source>
        <strain evidence="13">5134</strain>
    </source>
</reference>
<comment type="similarity">
    <text evidence="8 9">Belongs to the TonB-dependent receptor family.</text>
</comment>
<dbReference type="InterPro" id="IPR039426">
    <property type="entry name" value="TonB-dep_rcpt-like"/>
</dbReference>
<organism evidence="13 14">
    <name type="scientific">Candidatus Alistipes intestinigallinarum</name>
    <dbReference type="NCBI Taxonomy" id="2838440"/>
    <lineage>
        <taxon>Bacteria</taxon>
        <taxon>Pseudomonadati</taxon>
        <taxon>Bacteroidota</taxon>
        <taxon>Bacteroidia</taxon>
        <taxon>Bacteroidales</taxon>
        <taxon>Rikenellaceae</taxon>
        <taxon>Alistipes</taxon>
    </lineage>
</organism>
<dbReference type="NCBIfam" id="TIGR04056">
    <property type="entry name" value="OMP_RagA_SusC"/>
    <property type="match status" value="1"/>
</dbReference>
<dbReference type="InterPro" id="IPR023996">
    <property type="entry name" value="TonB-dep_OMP_SusC/RagA"/>
</dbReference>
<dbReference type="GO" id="GO:0009279">
    <property type="term" value="C:cell outer membrane"/>
    <property type="evidence" value="ECO:0007669"/>
    <property type="project" value="UniProtKB-SubCell"/>
</dbReference>
<evidence type="ECO:0000256" key="6">
    <source>
        <dbReference type="ARBA" id="ARBA00023136"/>
    </source>
</evidence>
<keyword evidence="5 9" id="KW-0798">TonB box</keyword>
<evidence type="ECO:0000256" key="2">
    <source>
        <dbReference type="ARBA" id="ARBA00022448"/>
    </source>
</evidence>
<proteinExistence type="inferred from homology"/>
<keyword evidence="10" id="KW-0732">Signal</keyword>
<evidence type="ECO:0000259" key="12">
    <source>
        <dbReference type="Pfam" id="PF07715"/>
    </source>
</evidence>
<dbReference type="Pfam" id="PF13715">
    <property type="entry name" value="CarbopepD_reg_2"/>
    <property type="match status" value="1"/>
</dbReference>
<dbReference type="InterPro" id="IPR000531">
    <property type="entry name" value="Beta-barrel_TonB"/>
</dbReference>
<dbReference type="Gene3D" id="2.40.170.20">
    <property type="entry name" value="TonB-dependent receptor, beta-barrel domain"/>
    <property type="match status" value="1"/>
</dbReference>
<keyword evidence="4 8" id="KW-0812">Transmembrane</keyword>
<dbReference type="NCBIfam" id="TIGR04057">
    <property type="entry name" value="SusC_RagA_signa"/>
    <property type="match status" value="1"/>
</dbReference>
<feature type="domain" description="TonB-dependent receptor plug" evidence="12">
    <location>
        <begin position="112"/>
        <end position="218"/>
    </location>
</feature>
<dbReference type="FunFam" id="2.170.130.10:FF:000008">
    <property type="entry name" value="SusC/RagA family TonB-linked outer membrane protein"/>
    <property type="match status" value="1"/>
</dbReference>
<feature type="domain" description="TonB-dependent receptor-like beta-barrel" evidence="11">
    <location>
        <begin position="429"/>
        <end position="809"/>
    </location>
</feature>
<keyword evidence="6 8" id="KW-0472">Membrane</keyword>
<sequence>MKFALTLLLGVGLATAAMAQKIGGVVKDSAGNPVIGASVVVDGTTMGASSGVDGSWSLNVPDASKKTLVISYIGMKTQRIAIGSKTKIDVTLEDESTALDDVVVVGYATVKRRDVVGSVSSVSSEELTQMPVASVAEAMTGRMAGVQITATEGDPDADIKIRVRGGGSITQDNSPLYIVDGFPVESISDIPASDIASIDVLKDAFSTAIYGSRGANGVVIVTTKSGEKGRVTVNYNLYVGFKEMANKDKVKGMDVGNFVRYQYELAALQNTSSSNVVSKNYEPFFGSFNDIGLYDTMAGNDWIDQVFGRTGEQFSHNLSVSGGGDKFKWTASYARLYDKAIMTGSNYSRDNLNLKANYKPGKRVSFDFSIRYADTDVAGAGANSLNDMGTSTSGRLRNAILYPPIPISGLTADVDMPDNSSDAVNPLVAIADSDKKRNRTTWNANAGFTWEIVDDLKLKVEAGIDDYRQQDNEFYGITSYYSRESSTVLGAPAARYANQTRRRTRNTNTLAYNFKNVIGNDDHALDLLLGQEYMITEDETFTAIADGLPSMFTAKDAWSYMRLASNVKEAYNNVSPDDVLFSFFGRVNYSYKSKYLFSATMRADGSSKFGKNQKWGYFPSVAASWRISGEKWLEDARWIDNLKIRYSFGTAGNNNIPTYASRPSQEFSSSSSAHLNIGTSYLDPGTVMANPDLTWETTYSHNVGLDFSFFNSRLSGSVEVYQNTTEDLLVRFPVGGSGYTYQFRNVGSTRNRGVEVALSASILRTEKYGLDFNANIAFNQNRVLDLADLNSTGWGVSSGWNNRIADSDYVIYKGGSVGDVYGYTTVGRYEVDDFICETDDSGNTTWTLVNGDDSQEVAKLVGTVRPGSLRLATDADGKPVYGKIGSVLPKFTGGFSLSGYAYGFDFAANFTYSYGNKVYNANKLEYSASHTYTGAGQIRNLLDFMSLGSRWTNIDWETGQVITDPVALAEANKNTTMWSPYMTGNFVHSWGLEDASFLRLSSLTVGYTLPKAWTMKIRLQRVRIYATGTNLFCWTPYTGFDPEVDTRRSTPMTPNVDYSAYPKSRSWVFGINLSF</sequence>
<dbReference type="Proteomes" id="UP000886844">
    <property type="component" value="Unassembled WGS sequence"/>
</dbReference>
<dbReference type="AlphaFoldDB" id="A0A9D2CBU5"/>
<keyword evidence="3 8" id="KW-1134">Transmembrane beta strand</keyword>
<evidence type="ECO:0000256" key="3">
    <source>
        <dbReference type="ARBA" id="ARBA00022452"/>
    </source>
</evidence>
<protein>
    <submittedName>
        <fullName evidence="13">TonB-dependent receptor</fullName>
    </submittedName>
</protein>
<comment type="subcellular location">
    <subcellularLocation>
        <location evidence="1 8">Cell outer membrane</location>
        <topology evidence="1 8">Multi-pass membrane protein</topology>
    </subcellularLocation>
</comment>
<dbReference type="Pfam" id="PF07715">
    <property type="entry name" value="Plug"/>
    <property type="match status" value="1"/>
</dbReference>
<gene>
    <name evidence="13" type="ORF">H9828_09620</name>
</gene>
<dbReference type="InterPro" id="IPR008969">
    <property type="entry name" value="CarboxyPept-like_regulatory"/>
</dbReference>
<comment type="caution">
    <text evidence="13">The sequence shown here is derived from an EMBL/GenBank/DDBJ whole genome shotgun (WGS) entry which is preliminary data.</text>
</comment>
<dbReference type="InterPro" id="IPR037066">
    <property type="entry name" value="Plug_dom_sf"/>
</dbReference>
<dbReference type="InterPro" id="IPR023997">
    <property type="entry name" value="TonB-dep_OMP_SusC/RagA_CS"/>
</dbReference>